<evidence type="ECO:0000313" key="3">
    <source>
        <dbReference type="Proteomes" id="UP001064879"/>
    </source>
</evidence>
<evidence type="ECO:0000256" key="1">
    <source>
        <dbReference type="SAM" id="MobiDB-lite"/>
    </source>
</evidence>
<evidence type="ECO:0000313" key="2">
    <source>
        <dbReference type="EMBL" id="UVI35591.1"/>
    </source>
</evidence>
<protein>
    <submittedName>
        <fullName evidence="2">Uncharacterized protein</fullName>
    </submittedName>
</protein>
<accession>A0ABY5SNW4</accession>
<dbReference type="RefSeq" id="WP_265418218.1">
    <property type="nucleotide sequence ID" value="NZ_CP093443.1"/>
</dbReference>
<proteinExistence type="predicted"/>
<feature type="region of interest" description="Disordered" evidence="1">
    <location>
        <begin position="250"/>
        <end position="274"/>
    </location>
</feature>
<organism evidence="2 3">
    <name type="scientific">Brevibacterium spongiae</name>
    <dbReference type="NCBI Taxonomy" id="2909672"/>
    <lineage>
        <taxon>Bacteria</taxon>
        <taxon>Bacillati</taxon>
        <taxon>Actinomycetota</taxon>
        <taxon>Actinomycetes</taxon>
        <taxon>Micrococcales</taxon>
        <taxon>Brevibacteriaceae</taxon>
        <taxon>Brevibacterium</taxon>
    </lineage>
</organism>
<dbReference type="Proteomes" id="UP001064879">
    <property type="component" value="Chromosome"/>
</dbReference>
<gene>
    <name evidence="2" type="ORF">L1F31_15940</name>
</gene>
<dbReference type="EMBL" id="CP093443">
    <property type="protein sequence ID" value="UVI35591.1"/>
    <property type="molecule type" value="Genomic_DNA"/>
</dbReference>
<sequence>MEITTRSIRSLAWSCKEFLDDHGKPLSISYPGSLALCILDALYSTGSHPTAVDNLVRRYIDRHGAADGAKSLRYSIAATGGPDAWAREVIHNLRPVNVQPGAMLRAEVVDRATRVMADHGIDTVDDLLAAVGDEPCIGPRINAVARDWRALPSQRSGLSWRNLLMLAGSPHFDIDYTVKGSIDRAAGWYPFATDDYVHELIAATADFLDVEGQEIRRIVWQVSRRRLLQNPKREICPWPYGLELEAGEGADAEEWASQFEPEQPQPRPGPWDEIWGAAPRVSAAPF</sequence>
<keyword evidence="3" id="KW-1185">Reference proteome</keyword>
<reference evidence="2" key="1">
    <citation type="submission" date="2022-03" db="EMBL/GenBank/DDBJ databases">
        <title>Brevibacterium spongiae sp. nov., isolated from marine sponge.</title>
        <authorList>
            <person name="Li Z."/>
            <person name="Zhang M."/>
        </authorList>
    </citation>
    <scope>NUCLEOTIDE SEQUENCE</scope>
    <source>
        <strain evidence="2">WHS-Z9</strain>
    </source>
</reference>
<name>A0ABY5SNW4_9MICO</name>